<organism evidence="3 4">
    <name type="scientific">Pseudidiomarina taiwanensis</name>
    <dbReference type="NCBI Taxonomy" id="337250"/>
    <lineage>
        <taxon>Bacteria</taxon>
        <taxon>Pseudomonadati</taxon>
        <taxon>Pseudomonadota</taxon>
        <taxon>Gammaproteobacteria</taxon>
        <taxon>Alteromonadales</taxon>
        <taxon>Idiomarinaceae</taxon>
        <taxon>Pseudidiomarina</taxon>
    </lineage>
</organism>
<dbReference type="SUPFAM" id="SSF103481">
    <property type="entry name" value="Multidrug resistance efflux transporter EmrE"/>
    <property type="match status" value="2"/>
</dbReference>
<dbReference type="EMBL" id="PIQG01000001">
    <property type="protein sequence ID" value="RUO79514.1"/>
    <property type="molecule type" value="Genomic_DNA"/>
</dbReference>
<keyword evidence="1" id="KW-1133">Transmembrane helix</keyword>
<feature type="transmembrane region" description="Helical" evidence="1">
    <location>
        <begin position="115"/>
        <end position="132"/>
    </location>
</feature>
<feature type="transmembrane region" description="Helical" evidence="1">
    <location>
        <begin position="29"/>
        <end position="48"/>
    </location>
</feature>
<feature type="transmembrane region" description="Helical" evidence="1">
    <location>
        <begin position="260"/>
        <end position="277"/>
    </location>
</feature>
<feature type="transmembrane region" description="Helical" evidence="1">
    <location>
        <begin position="205"/>
        <end position="223"/>
    </location>
</feature>
<name>A0A432ZNP4_9GAMM</name>
<dbReference type="AlphaFoldDB" id="A0A432ZNP4"/>
<evidence type="ECO:0000259" key="2">
    <source>
        <dbReference type="Pfam" id="PF00892"/>
    </source>
</evidence>
<protein>
    <submittedName>
        <fullName evidence="3">EamA family transporter</fullName>
    </submittedName>
</protein>
<evidence type="ECO:0000313" key="4">
    <source>
        <dbReference type="Proteomes" id="UP000288279"/>
    </source>
</evidence>
<dbReference type="OrthoDB" id="1412048at2"/>
<proteinExistence type="predicted"/>
<accession>A0A432ZNP4</accession>
<dbReference type="RefSeq" id="WP_126825577.1">
    <property type="nucleotide sequence ID" value="NZ_PIQG01000001.1"/>
</dbReference>
<sequence>MATLWAVTLLWAFSFSLIGEFLAGQVDGYFAVLTRMLLALLLLLPFYRPNRFPARIQLKLAIIGAVQIGFMYLFFYHSFLYLSVPEVLLFTVFTPLYITLCERFIYRRSGLPPGWWWATLLAVVGALVIRYDNLSQDFWLGFLLIQAANICFALGQVAYKHLPLGSQRNQLHAFALFFIGASIVAAAAFLLFGNLSKLPQTNGQWAVLGWLGLVASGLGYIAWNSATKRVNTAQLATMNNMLIPAGLLVNVLIWQQSTDWLRLIIGALLLLGALQLAHRSRA</sequence>
<dbReference type="PANTHER" id="PTHR22911">
    <property type="entry name" value="ACYL-MALONYL CONDENSING ENZYME-RELATED"/>
    <property type="match status" value="1"/>
</dbReference>
<feature type="domain" description="EamA" evidence="2">
    <location>
        <begin position="140"/>
        <end position="274"/>
    </location>
</feature>
<dbReference type="Proteomes" id="UP000288279">
    <property type="component" value="Unassembled WGS sequence"/>
</dbReference>
<keyword evidence="4" id="KW-1185">Reference proteome</keyword>
<dbReference type="InterPro" id="IPR000620">
    <property type="entry name" value="EamA_dom"/>
</dbReference>
<feature type="transmembrane region" description="Helical" evidence="1">
    <location>
        <begin position="138"/>
        <end position="159"/>
    </location>
</feature>
<feature type="domain" description="EamA" evidence="2">
    <location>
        <begin position="6"/>
        <end position="130"/>
    </location>
</feature>
<evidence type="ECO:0000256" key="1">
    <source>
        <dbReference type="SAM" id="Phobius"/>
    </source>
</evidence>
<dbReference type="InterPro" id="IPR037185">
    <property type="entry name" value="EmrE-like"/>
</dbReference>
<gene>
    <name evidence="3" type="ORF">CWI83_03130</name>
</gene>
<dbReference type="Pfam" id="PF00892">
    <property type="entry name" value="EamA"/>
    <property type="match status" value="2"/>
</dbReference>
<dbReference type="GO" id="GO:0016020">
    <property type="term" value="C:membrane"/>
    <property type="evidence" value="ECO:0007669"/>
    <property type="project" value="InterPro"/>
</dbReference>
<feature type="transmembrane region" description="Helical" evidence="1">
    <location>
        <begin position="235"/>
        <end position="254"/>
    </location>
</feature>
<evidence type="ECO:0000313" key="3">
    <source>
        <dbReference type="EMBL" id="RUO79514.1"/>
    </source>
</evidence>
<keyword evidence="1" id="KW-0472">Membrane</keyword>
<keyword evidence="1" id="KW-0812">Transmembrane</keyword>
<feature type="transmembrane region" description="Helical" evidence="1">
    <location>
        <begin position="171"/>
        <end position="193"/>
    </location>
</feature>
<comment type="caution">
    <text evidence="3">The sequence shown here is derived from an EMBL/GenBank/DDBJ whole genome shotgun (WGS) entry which is preliminary data.</text>
</comment>
<feature type="transmembrane region" description="Helical" evidence="1">
    <location>
        <begin position="60"/>
        <end position="81"/>
    </location>
</feature>
<dbReference type="PANTHER" id="PTHR22911:SF130">
    <property type="entry name" value="BIOTIN TRANSPORTER"/>
    <property type="match status" value="1"/>
</dbReference>
<reference evidence="3 4" key="1">
    <citation type="journal article" date="2011" name="Front. Microbiol.">
        <title>Genomic signatures of strain selection and enhancement in Bacillus atrophaeus var. globigii, a historical biowarfare simulant.</title>
        <authorList>
            <person name="Gibbons H.S."/>
            <person name="Broomall S.M."/>
            <person name="McNew L.A."/>
            <person name="Daligault H."/>
            <person name="Chapman C."/>
            <person name="Bruce D."/>
            <person name="Karavis M."/>
            <person name="Krepps M."/>
            <person name="McGregor P.A."/>
            <person name="Hong C."/>
            <person name="Park K.H."/>
            <person name="Akmal A."/>
            <person name="Feldman A."/>
            <person name="Lin J.S."/>
            <person name="Chang W.E."/>
            <person name="Higgs B.W."/>
            <person name="Demirev P."/>
            <person name="Lindquist J."/>
            <person name="Liem A."/>
            <person name="Fochler E."/>
            <person name="Read T.D."/>
            <person name="Tapia R."/>
            <person name="Johnson S."/>
            <person name="Bishop-Lilly K.A."/>
            <person name="Detter C."/>
            <person name="Han C."/>
            <person name="Sozhamannan S."/>
            <person name="Rosenzweig C.N."/>
            <person name="Skowronski E.W."/>
        </authorList>
    </citation>
    <scope>NUCLEOTIDE SEQUENCE [LARGE SCALE GENOMIC DNA]</scope>
    <source>
        <strain evidence="3 4">PIT1</strain>
    </source>
</reference>